<feature type="region of interest" description="Disordered" evidence="1">
    <location>
        <begin position="548"/>
        <end position="575"/>
    </location>
</feature>
<feature type="compositionally biased region" description="Polar residues" evidence="1">
    <location>
        <begin position="952"/>
        <end position="965"/>
    </location>
</feature>
<feature type="compositionally biased region" description="Basic residues" evidence="1">
    <location>
        <begin position="611"/>
        <end position="621"/>
    </location>
</feature>
<feature type="compositionally biased region" description="Polar residues" evidence="1">
    <location>
        <begin position="1278"/>
        <end position="1291"/>
    </location>
</feature>
<gene>
    <name evidence="2" type="ORF">M378DRAFT_166774</name>
</gene>
<proteinExistence type="predicted"/>
<accession>A0A0C2SEP4</accession>
<dbReference type="OrthoDB" id="298939at2759"/>
<reference evidence="2 3" key="1">
    <citation type="submission" date="2014-04" db="EMBL/GenBank/DDBJ databases">
        <title>Evolutionary Origins and Diversification of the Mycorrhizal Mutualists.</title>
        <authorList>
            <consortium name="DOE Joint Genome Institute"/>
            <consortium name="Mycorrhizal Genomics Consortium"/>
            <person name="Kohler A."/>
            <person name="Kuo A."/>
            <person name="Nagy L.G."/>
            <person name="Floudas D."/>
            <person name="Copeland A."/>
            <person name="Barry K.W."/>
            <person name="Cichocki N."/>
            <person name="Veneault-Fourrey C."/>
            <person name="LaButti K."/>
            <person name="Lindquist E.A."/>
            <person name="Lipzen A."/>
            <person name="Lundell T."/>
            <person name="Morin E."/>
            <person name="Murat C."/>
            <person name="Riley R."/>
            <person name="Ohm R."/>
            <person name="Sun H."/>
            <person name="Tunlid A."/>
            <person name="Henrissat B."/>
            <person name="Grigoriev I.V."/>
            <person name="Hibbett D.S."/>
            <person name="Martin F."/>
        </authorList>
    </citation>
    <scope>NUCLEOTIDE SEQUENCE [LARGE SCALE GENOMIC DNA]</scope>
    <source>
        <strain evidence="2 3">Koide BX008</strain>
    </source>
</reference>
<dbReference type="InterPro" id="IPR014756">
    <property type="entry name" value="Ig_E-set"/>
</dbReference>
<feature type="compositionally biased region" description="Basic residues" evidence="1">
    <location>
        <begin position="497"/>
        <end position="519"/>
    </location>
</feature>
<keyword evidence="3" id="KW-1185">Reference proteome</keyword>
<organism evidence="2 3">
    <name type="scientific">Amanita muscaria (strain Koide BX008)</name>
    <dbReference type="NCBI Taxonomy" id="946122"/>
    <lineage>
        <taxon>Eukaryota</taxon>
        <taxon>Fungi</taxon>
        <taxon>Dikarya</taxon>
        <taxon>Basidiomycota</taxon>
        <taxon>Agaricomycotina</taxon>
        <taxon>Agaricomycetes</taxon>
        <taxon>Agaricomycetidae</taxon>
        <taxon>Agaricales</taxon>
        <taxon>Pluteineae</taxon>
        <taxon>Amanitaceae</taxon>
        <taxon>Amanita</taxon>
    </lineage>
</organism>
<evidence type="ECO:0000256" key="1">
    <source>
        <dbReference type="SAM" id="MobiDB-lite"/>
    </source>
</evidence>
<feature type="compositionally biased region" description="Basic and acidic residues" evidence="1">
    <location>
        <begin position="802"/>
        <end position="839"/>
    </location>
</feature>
<dbReference type="Gene3D" id="2.60.40.640">
    <property type="match status" value="1"/>
</dbReference>
<dbReference type="HOGENOM" id="CLU_005744_0_0_1"/>
<feature type="compositionally biased region" description="Polar residues" evidence="1">
    <location>
        <begin position="1160"/>
        <end position="1180"/>
    </location>
</feature>
<dbReference type="SUPFAM" id="SSF81296">
    <property type="entry name" value="E set domains"/>
    <property type="match status" value="1"/>
</dbReference>
<feature type="compositionally biased region" description="Basic and acidic residues" evidence="1">
    <location>
        <begin position="886"/>
        <end position="900"/>
    </location>
</feature>
<feature type="compositionally biased region" description="Basic residues" evidence="1">
    <location>
        <begin position="901"/>
        <end position="919"/>
    </location>
</feature>
<sequence>MAFTERPEPMNAITSHSKIKVSVTVSDPTFVAGKYVSGKMEMECRADKGLGIGVIMIELFGIQELSSRDHSATSTFFHAKRLFQGPGLPPSNAVQAHSEPGDSLLPSHHYHARRGISTFLFRIPLPVTSPSSVNFGGGLASVKYELRASASVSWRGEKRLVTERKLVDVVEGLDDVSLAGYVRGNDAPSITVGENGKLWMQGTIVGGGIITAGESACVELQVKNHSTKKNTALSLTLTRHLVLPNIPVEKQPLQITDTLSNVVFRGPEYIIQPGVEGVANLVFDIPKTARGVKGGSYEDETELKTRVTPSIFEVQCIVSVKMGMGIGNKDLVLDIPVTIVSPLAIPHELIVQQVPQTDTDETVSYPGPHTYTPYHPPSTSPPPPTLLPPMFAPYTDYNRIWFPSPSQSPLPFHYIPPVNPLYCPPPPQDLQNFPPPRPASALASSYYHSTISGLPATAEHHPLLPLNLAAHYESALQQQWNVGDLEPEEGKGERASRVTHRLHVSSRHRSVSPRSHRFPLPRSSPGRPIETTETPVYARTLPAVPFISSSPHHETAAQPLDLSTSSPVHSPRPVLSPRVSHMSLCNERVEELERLAAEVDEDDVVAQHSSTSRKRKKKGIRKGKEKEVMDLADINKTLPPPPVPTRKGFLAPPQHGSSSYPVVGVVQESPTLPTSPADKAPPTSTLTAVTPVRHTRSNLTERLAAERSESGLDALEKRLLAEVGTKKMERLFSPPHAQHIFDDSSVANVPPVQASPTRGRLSPIKIPPPRIGKTADDDELKIDSAISSLTLADGGWALGAGRQERDGAEREAELRPPRNVFDEGTHDHELDGDSDEKTHRAGTVGGKSKSKSSLSGEDGQEEHRQKTRHRRQAAGGLLAGSELDTDDRADSRGRSREGIGKGRKGGKKKEGHKRRKSVKGRVAAWLGAIDPDALPPEDDLLEGSFPAPAVVHQQSASLNQVQDVQPESGPTADVPASAPNPRSSGFMPIGTQKRDVKRIDPNTFIAENTGQPSISQALRNLPRATSTANTPEKPTSQSPDIKSPVVAKHWPTPAAQPQKNSASDDRGDKFQQRPKGRAIKTAVNELSKFPIPLSSHNQQSKKTDTQHDGLRPPILPLSKPRSQDPEVNYDVKSSRGGRGGQVTAITAFWAAAEAPKAEVSNLTKGPSIDNSLRKQTTPRANTKPLLRPWTSKPATPCTQPAPFARAMPPQLRGVNKASLATSEPSPKLLGIAGKSSAVSKSPVPAVVSSSFATPMLSTTASLVRPPAQQLKRPMMTAINSNTTSLAETPRSNGPVKAKSTPDLSFGKARLRDLIKKYQEQGS</sequence>
<feature type="region of interest" description="Disordered" evidence="1">
    <location>
        <begin position="741"/>
        <end position="778"/>
    </location>
</feature>
<protein>
    <recommendedName>
        <fullName evidence="4">Arrestin-like N-terminal domain-containing protein</fullName>
    </recommendedName>
</protein>
<evidence type="ECO:0000313" key="3">
    <source>
        <dbReference type="Proteomes" id="UP000054549"/>
    </source>
</evidence>
<feature type="compositionally biased region" description="Basic and acidic residues" evidence="1">
    <location>
        <begin position="1101"/>
        <end position="1110"/>
    </location>
</feature>
<feature type="compositionally biased region" description="Polar residues" evidence="1">
    <location>
        <begin position="1005"/>
        <end position="1040"/>
    </location>
</feature>
<feature type="region of interest" description="Disordered" evidence="1">
    <location>
        <begin position="1278"/>
        <end position="1304"/>
    </location>
</feature>
<feature type="region of interest" description="Disordered" evidence="1">
    <location>
        <begin position="604"/>
        <end position="625"/>
    </location>
</feature>
<feature type="region of interest" description="Disordered" evidence="1">
    <location>
        <begin position="1157"/>
        <end position="1208"/>
    </location>
</feature>
<feature type="region of interest" description="Disordered" evidence="1">
    <location>
        <begin position="801"/>
        <end position="1138"/>
    </location>
</feature>
<evidence type="ECO:0008006" key="4">
    <source>
        <dbReference type="Google" id="ProtNLM"/>
    </source>
</evidence>
<dbReference type="Proteomes" id="UP000054549">
    <property type="component" value="Unassembled WGS sequence"/>
</dbReference>
<dbReference type="InParanoid" id="A0A0C2SEP4"/>
<dbReference type="InterPro" id="IPR014752">
    <property type="entry name" value="Arrestin-like_C"/>
</dbReference>
<feature type="region of interest" description="Disordered" evidence="1">
    <location>
        <begin position="486"/>
        <end position="531"/>
    </location>
</feature>
<feature type="compositionally biased region" description="Basic and acidic residues" evidence="1">
    <location>
        <begin position="1062"/>
        <end position="1071"/>
    </location>
</feature>
<name>A0A0C2SEP4_AMAMK</name>
<dbReference type="STRING" id="946122.A0A0C2SEP4"/>
<evidence type="ECO:0000313" key="2">
    <source>
        <dbReference type="EMBL" id="KIL61495.1"/>
    </source>
</evidence>
<dbReference type="EMBL" id="KN818283">
    <property type="protein sequence ID" value="KIL61495.1"/>
    <property type="molecule type" value="Genomic_DNA"/>
</dbReference>